<dbReference type="EMBL" id="CP051205">
    <property type="protein sequence ID" value="QJB32265.1"/>
    <property type="molecule type" value="Genomic_DNA"/>
</dbReference>
<protein>
    <submittedName>
        <fullName evidence="5">Helix-turn-helix transcriptional regulator</fullName>
    </submittedName>
</protein>
<evidence type="ECO:0000256" key="3">
    <source>
        <dbReference type="ARBA" id="ARBA00023163"/>
    </source>
</evidence>
<evidence type="ECO:0000256" key="2">
    <source>
        <dbReference type="ARBA" id="ARBA00023125"/>
    </source>
</evidence>
<dbReference type="RefSeq" id="WP_168804515.1">
    <property type="nucleotide sequence ID" value="NZ_CP051205.1"/>
</dbReference>
<evidence type="ECO:0000313" key="6">
    <source>
        <dbReference type="Proteomes" id="UP000502421"/>
    </source>
</evidence>
<feature type="domain" description="HTH araC/xylS-type" evidence="4">
    <location>
        <begin position="223"/>
        <end position="320"/>
    </location>
</feature>
<evidence type="ECO:0000259" key="4">
    <source>
        <dbReference type="PROSITE" id="PS01124"/>
    </source>
</evidence>
<dbReference type="KEGG" id="coy:HF329_13385"/>
<dbReference type="Gene3D" id="1.10.10.60">
    <property type="entry name" value="Homeodomain-like"/>
    <property type="match status" value="1"/>
</dbReference>
<dbReference type="InterPro" id="IPR053142">
    <property type="entry name" value="PchR_regulatory_protein"/>
</dbReference>
<dbReference type="InterPro" id="IPR018060">
    <property type="entry name" value="HTH_AraC"/>
</dbReference>
<accession>A0AAE7D6Z7</accession>
<dbReference type="AlphaFoldDB" id="A0AAE7D6Z7"/>
<gene>
    <name evidence="5" type="ORF">HF329_13385</name>
</gene>
<dbReference type="PRINTS" id="PR00032">
    <property type="entry name" value="HTHARAC"/>
</dbReference>
<dbReference type="PROSITE" id="PS00041">
    <property type="entry name" value="HTH_ARAC_FAMILY_1"/>
    <property type="match status" value="1"/>
</dbReference>
<dbReference type="Pfam" id="PF12833">
    <property type="entry name" value="HTH_18"/>
    <property type="match status" value="1"/>
</dbReference>
<dbReference type="Proteomes" id="UP000502421">
    <property type="component" value="Chromosome"/>
</dbReference>
<dbReference type="SUPFAM" id="SSF46689">
    <property type="entry name" value="Homeodomain-like"/>
    <property type="match status" value="2"/>
</dbReference>
<dbReference type="PANTHER" id="PTHR47893:SF1">
    <property type="entry name" value="REGULATORY PROTEIN PCHR"/>
    <property type="match status" value="1"/>
</dbReference>
<keyword evidence="3" id="KW-0804">Transcription</keyword>
<sequence>METSVAHTTAFRDAFLIPQAEIHHYRLPMPDVDGSGKFILCEDMAIADGHVVSGPADFSWEHYNEKTFVELNFVMSGQLYQTHEGLIHRELFRQGSANMLFNPSSWEKNELADTKGFRNLGVHIQPEKMMALLNSYAPELHQLTDKIAKGIPFVAHAPAAYFSPRLQHTLDHIWDSPAPKGLRRLHFETQILQLLALQCEALLPSPKRAGADTLRPADRERLHHARQYLQEHLAFPPTLAELSRHCGLNEFKLKKGFRSLFGQSVFAFVNNERLEAARQQILQGDRNISEIAYGLGYTHPQHFHRAFKKKFGITPMGLLK</sequence>
<reference evidence="6" key="1">
    <citation type="submission" date="2020-04" db="EMBL/GenBank/DDBJ databases">
        <authorList>
            <person name="Kittiwongwattana C."/>
        </authorList>
    </citation>
    <scope>NUCLEOTIDE SEQUENCE [LARGE SCALE GENOMIC DNA]</scope>
    <source>
        <strain evidence="6">1310</strain>
    </source>
</reference>
<dbReference type="InterPro" id="IPR020449">
    <property type="entry name" value="Tscrpt_reg_AraC-type_HTH"/>
</dbReference>
<dbReference type="GO" id="GO:0003700">
    <property type="term" value="F:DNA-binding transcription factor activity"/>
    <property type="evidence" value="ECO:0007669"/>
    <property type="project" value="InterPro"/>
</dbReference>
<dbReference type="GO" id="GO:0043565">
    <property type="term" value="F:sequence-specific DNA binding"/>
    <property type="evidence" value="ECO:0007669"/>
    <property type="project" value="InterPro"/>
</dbReference>
<dbReference type="SMART" id="SM00342">
    <property type="entry name" value="HTH_ARAC"/>
    <property type="match status" value="1"/>
</dbReference>
<dbReference type="InterPro" id="IPR009057">
    <property type="entry name" value="Homeodomain-like_sf"/>
</dbReference>
<proteinExistence type="predicted"/>
<keyword evidence="2" id="KW-0238">DNA-binding</keyword>
<name>A0AAE7D6Z7_9BACT</name>
<evidence type="ECO:0000313" key="5">
    <source>
        <dbReference type="EMBL" id="QJB32265.1"/>
    </source>
</evidence>
<keyword evidence="1" id="KW-0805">Transcription regulation</keyword>
<dbReference type="PANTHER" id="PTHR47893">
    <property type="entry name" value="REGULATORY PROTEIN PCHR"/>
    <property type="match status" value="1"/>
</dbReference>
<dbReference type="PROSITE" id="PS01124">
    <property type="entry name" value="HTH_ARAC_FAMILY_2"/>
    <property type="match status" value="1"/>
</dbReference>
<organism evidence="5 6">
    <name type="scientific">Chitinophaga oryzae</name>
    <dbReference type="NCBI Taxonomy" id="2725414"/>
    <lineage>
        <taxon>Bacteria</taxon>
        <taxon>Pseudomonadati</taxon>
        <taxon>Bacteroidota</taxon>
        <taxon>Chitinophagia</taxon>
        <taxon>Chitinophagales</taxon>
        <taxon>Chitinophagaceae</taxon>
        <taxon>Chitinophaga</taxon>
    </lineage>
</organism>
<dbReference type="InterPro" id="IPR018062">
    <property type="entry name" value="HTH_AraC-typ_CS"/>
</dbReference>
<evidence type="ECO:0000256" key="1">
    <source>
        <dbReference type="ARBA" id="ARBA00023015"/>
    </source>
</evidence>